<dbReference type="Gene3D" id="3.30.200.20">
    <property type="entry name" value="Phosphorylase Kinase, domain 1"/>
    <property type="match status" value="1"/>
</dbReference>
<dbReference type="GO" id="GO:0005524">
    <property type="term" value="F:ATP binding"/>
    <property type="evidence" value="ECO:0007669"/>
    <property type="project" value="UniProtKB-UniRule"/>
</dbReference>
<feature type="compositionally biased region" description="Low complexity" evidence="7">
    <location>
        <begin position="1196"/>
        <end position="1205"/>
    </location>
</feature>
<feature type="domain" description="Tyrosine specific protein phosphatases" evidence="10">
    <location>
        <begin position="2491"/>
        <end position="2548"/>
    </location>
</feature>
<evidence type="ECO:0000256" key="1">
    <source>
        <dbReference type="ARBA" id="ARBA00008601"/>
    </source>
</evidence>
<feature type="compositionally biased region" description="Basic and acidic residues" evidence="7">
    <location>
        <begin position="1552"/>
        <end position="1577"/>
    </location>
</feature>
<feature type="compositionally biased region" description="Polar residues" evidence="7">
    <location>
        <begin position="963"/>
        <end position="976"/>
    </location>
</feature>
<feature type="domain" description="Protein kinase" evidence="8">
    <location>
        <begin position="2016"/>
        <end position="2343"/>
    </location>
</feature>
<feature type="compositionally biased region" description="Basic and acidic residues" evidence="7">
    <location>
        <begin position="1338"/>
        <end position="1350"/>
    </location>
</feature>
<feature type="region of interest" description="Disordered" evidence="7">
    <location>
        <begin position="168"/>
        <end position="412"/>
    </location>
</feature>
<feature type="compositionally biased region" description="Basic and acidic residues" evidence="7">
    <location>
        <begin position="214"/>
        <end position="225"/>
    </location>
</feature>
<feature type="domain" description="Tyrosine-protein phosphatase" evidence="9">
    <location>
        <begin position="2429"/>
        <end position="2570"/>
    </location>
</feature>
<dbReference type="InterPro" id="IPR052103">
    <property type="entry name" value="Dual_spec_Phospatases"/>
</dbReference>
<keyword evidence="3" id="KW-0378">Hydrolase</keyword>
<dbReference type="OrthoDB" id="30541at2759"/>
<evidence type="ECO:0000256" key="3">
    <source>
        <dbReference type="ARBA" id="ARBA00022801"/>
    </source>
</evidence>
<dbReference type="PROSITE" id="PS50011">
    <property type="entry name" value="PROTEIN_KINASE_DOM"/>
    <property type="match status" value="1"/>
</dbReference>
<dbReference type="CDD" id="cd14498">
    <property type="entry name" value="DSP"/>
    <property type="match status" value="1"/>
</dbReference>
<evidence type="ECO:0000313" key="11">
    <source>
        <dbReference type="EMBL" id="ELR20457.1"/>
    </source>
</evidence>
<dbReference type="InterPro" id="IPR000387">
    <property type="entry name" value="Tyr_Pase_dom"/>
</dbReference>
<feature type="compositionally biased region" description="Low complexity" evidence="7">
    <location>
        <begin position="939"/>
        <end position="955"/>
    </location>
</feature>
<feature type="compositionally biased region" description="Acidic residues" evidence="7">
    <location>
        <begin position="1358"/>
        <end position="1374"/>
    </location>
</feature>
<gene>
    <name evidence="11" type="ORF">ACA1_205960</name>
</gene>
<dbReference type="PROSITE" id="PS50056">
    <property type="entry name" value="TYR_PHOSPHATASE_2"/>
    <property type="match status" value="1"/>
</dbReference>
<dbReference type="InterPro" id="IPR017441">
    <property type="entry name" value="Protein_kinase_ATP_BS"/>
</dbReference>
<keyword evidence="12" id="KW-1185">Reference proteome</keyword>
<dbReference type="PANTHER" id="PTHR45961">
    <property type="entry name" value="IP21249P"/>
    <property type="match status" value="1"/>
</dbReference>
<dbReference type="VEuPathDB" id="AmoebaDB:ACA1_205960"/>
<feature type="compositionally biased region" description="Basic and acidic residues" evidence="7">
    <location>
        <begin position="1049"/>
        <end position="1058"/>
    </location>
</feature>
<feature type="compositionally biased region" description="Acidic residues" evidence="7">
    <location>
        <begin position="1428"/>
        <end position="1438"/>
    </location>
</feature>
<dbReference type="EMBL" id="KB007916">
    <property type="protein sequence ID" value="ELR20457.1"/>
    <property type="molecule type" value="Genomic_DNA"/>
</dbReference>
<dbReference type="SUPFAM" id="SSF56112">
    <property type="entry name" value="Protein kinase-like (PK-like)"/>
    <property type="match status" value="1"/>
</dbReference>
<feature type="region of interest" description="Disordered" evidence="7">
    <location>
        <begin position="1797"/>
        <end position="1838"/>
    </location>
</feature>
<feature type="compositionally biased region" description="Basic and acidic residues" evidence="7">
    <location>
        <begin position="1211"/>
        <end position="1226"/>
    </location>
</feature>
<evidence type="ECO:0000313" key="12">
    <source>
        <dbReference type="Proteomes" id="UP000011083"/>
    </source>
</evidence>
<dbReference type="RefSeq" id="XP_004367482.1">
    <property type="nucleotide sequence ID" value="XM_004367425.1"/>
</dbReference>
<feature type="region of interest" description="Disordered" evidence="7">
    <location>
        <begin position="936"/>
        <end position="1590"/>
    </location>
</feature>
<protein>
    <submittedName>
        <fullName evidence="11">Dual specificity phosphatase, catalytic domain containing protein</fullName>
    </submittedName>
</protein>
<feature type="compositionally biased region" description="Basic and acidic residues" evidence="7">
    <location>
        <begin position="1147"/>
        <end position="1169"/>
    </location>
</feature>
<feature type="compositionally biased region" description="Basic residues" evidence="7">
    <location>
        <begin position="1038"/>
        <end position="1048"/>
    </location>
</feature>
<feature type="compositionally biased region" description="Basic and acidic residues" evidence="7">
    <location>
        <begin position="1113"/>
        <end position="1127"/>
    </location>
</feature>
<evidence type="ECO:0000259" key="9">
    <source>
        <dbReference type="PROSITE" id="PS50054"/>
    </source>
</evidence>
<dbReference type="Proteomes" id="UP000011083">
    <property type="component" value="Unassembled WGS sequence"/>
</dbReference>
<evidence type="ECO:0000256" key="6">
    <source>
        <dbReference type="PROSITE-ProRule" id="PRU10141"/>
    </source>
</evidence>
<feature type="compositionally biased region" description="Low complexity" evidence="7">
    <location>
        <begin position="1538"/>
        <end position="1549"/>
    </location>
</feature>
<dbReference type="SMART" id="SM00220">
    <property type="entry name" value="S_TKc"/>
    <property type="match status" value="1"/>
</dbReference>
<organism evidence="11 12">
    <name type="scientific">Acanthamoeba castellanii (strain ATCC 30010 / Neff)</name>
    <dbReference type="NCBI Taxonomy" id="1257118"/>
    <lineage>
        <taxon>Eukaryota</taxon>
        <taxon>Amoebozoa</taxon>
        <taxon>Discosea</taxon>
        <taxon>Longamoebia</taxon>
        <taxon>Centramoebida</taxon>
        <taxon>Acanthamoebidae</taxon>
        <taxon>Acanthamoeba</taxon>
    </lineage>
</organism>
<dbReference type="InterPro" id="IPR011009">
    <property type="entry name" value="Kinase-like_dom_sf"/>
</dbReference>
<feature type="region of interest" description="Disordered" evidence="7">
    <location>
        <begin position="1873"/>
        <end position="1903"/>
    </location>
</feature>
<keyword evidence="4 6" id="KW-0067">ATP-binding</keyword>
<accession>L8H5F8</accession>
<dbReference type="PROSITE" id="PS50054">
    <property type="entry name" value="TYR_PHOSPHATASE_DUAL"/>
    <property type="match status" value="1"/>
</dbReference>
<dbReference type="InterPro" id="IPR029021">
    <property type="entry name" value="Prot-tyrosine_phosphatase-like"/>
</dbReference>
<dbReference type="GeneID" id="14921314"/>
<feature type="compositionally biased region" description="Low complexity" evidence="7">
    <location>
        <begin position="294"/>
        <end position="304"/>
    </location>
</feature>
<feature type="compositionally biased region" description="Polar residues" evidence="7">
    <location>
        <begin position="1067"/>
        <end position="1076"/>
    </location>
</feature>
<feature type="compositionally biased region" description="Acidic residues" evidence="7">
    <location>
        <begin position="1170"/>
        <end position="1186"/>
    </location>
</feature>
<feature type="compositionally biased region" description="Basic residues" evidence="7">
    <location>
        <begin position="1012"/>
        <end position="1024"/>
    </location>
</feature>
<dbReference type="Pfam" id="PF00069">
    <property type="entry name" value="Pkinase"/>
    <property type="match status" value="2"/>
</dbReference>
<evidence type="ECO:0000259" key="8">
    <source>
        <dbReference type="PROSITE" id="PS50011"/>
    </source>
</evidence>
<dbReference type="InterPro" id="IPR000719">
    <property type="entry name" value="Prot_kinase_dom"/>
</dbReference>
<dbReference type="InterPro" id="IPR008271">
    <property type="entry name" value="Ser/Thr_kinase_AS"/>
</dbReference>
<feature type="compositionally biased region" description="Low complexity" evidence="7">
    <location>
        <begin position="273"/>
        <end position="284"/>
    </location>
</feature>
<dbReference type="Gene3D" id="1.10.510.10">
    <property type="entry name" value="Transferase(Phosphotransferase) domain 1"/>
    <property type="match status" value="1"/>
</dbReference>
<evidence type="ECO:0000259" key="10">
    <source>
        <dbReference type="PROSITE" id="PS50056"/>
    </source>
</evidence>
<sequence>MDWIDRHIFRSLIAGIYRNGAQMSEKDNENEKEKESECFINIIKFLILGNQEGSVEFCSLLFTHLSTPGSCGDKLGAISALSTLIRVEPFRTLFIQYGGGSILLDLYFKASYELHGDQATRGLGKIFNKVVRSVGGATPRSGRIDSEDKFSPASPVVAKKPGILKQLRSASSLSDEGGGSGKDADWRNTISFPKRPSRDSVVPGSPGRSSLTRTEGERVAGEPRRRAFSGNRATMAFPNPTSSSPQGSKIDERPAPLDLKSRPRMLVKGDRVSSSPSMSNAPPQASSPPPASQPPAAAATTSAANKRRTMQIVGGNLIDWKNTPEPTTQAPLSAKSSGGAAKKVPQLKLPGKNDRQSSMLRSRSSRRISKYVGSMAMGSARESRSEIDSLGPAYSVNSARGLQSGDEEEAPQSGMEEMRSLANKLGEAFLAADLTALTAYKENDTGFMTARKKASAQLDSTEARFLLGSWSNRSYPALSILINSHSRPTQKERKELAELTAQLQELKSLACYKVKVRILHVLATLSTNRAFREQARNPCNVLLSELVLCHKIDYLRLDEDYRKKIYRVLHSYAEEVEYTHRRTWRIQTKGMRDAEKCSFRLRLDPIIFRLDKRLYDAMESQKFHNMELYLSVLSEYMVNCPTRVMSSQVIEVCLETLLRLKSVVTSRGISPDRPKAIQTFHRLLVVFDELANQNKHADTNDLLFDLLFEACSETFAFIRRYAIEIMLNKKLEAKITNDRNGGQALLDEYRVRVVKHYSTCYDMIYAKFENLEETHMHSQGSQAGGAAGHFDRIVDKNREGMIRKMESLVQPRGGGFLLNFLEAGPMHHNAAVKIEILTFLQRLFSDRQATFVRRNRYIDTYIPLHYISFIKLYNSPSVDSVTLTLCTLHLQNLLCFAQHKNEKTIQKFYQMRIMDFLVRKITLEYEINFNREMQKQDPNAAAGGYDSGNDSSNNSENDDTKATADNNRFTTAQARTTVARGPKRRLTIGSRTLSQGNGVHPLATSLGPATRRPSKRQMKKKGKGKGGDNDEASTSKADKKKPGKGKSKKRDDESDGNSRNKAAGSPRSGTDPSSFPTAAAATLSLSQDLWLDSGSVTEPVAGSRKGNGDSESESDRDSDSSEEEKAAKRPPKLLIPMRSLKGGAFIDVRDKMKASIEAERVAKQTKSSESEEETDEDEDSDDDSSEEEKTAKRPPKLLLPAASLKGGAFNDVRDKMKASVEVEKKKQQQSRSEEDSEESSNDDDSDDDSSEEEKAAKRPPKLLIPMRSLKGGAFIDVRDKMKASIESERTAKQTKSSESEEETDEDEESDDDSSEEEKQPPRLLLPMSSIKGGVTSDAGDKMKASVEVEKKKKKLSDSDDEEEEETDDSDDSSEEEKKVKKPAALLLPASILKGSGGVPSDKAKSSESVSEKPSESESENDGASASDNESDDSSSDDSVDNKPKRLGLALSLPSGICKGGLPPPPKQGSHGGEDEDSSSSSDSDDSDRRPKKRPLGLSLPSNILKSGVPIAAKSPRDQEANGSTSDPTKNEDVEPAVAATGATETSAEPEAAEEKKPENLSIGDHRDYAPPHHEDLPSLRLSELSNGKGSNDIKSVSNSLFMMAPPSPSMASTAAASVALGSGGSTSSIPAASAAASATAAAAIASVSSARNPHSDKMKTALSMRLLTGAANRLGFDPMRSKGGSCIAIGSNGSKRPVSMSLQKLPQHFFDQKEERHVTNPLPKDHKCADCIVSVASESSDSSEEEDVPARKQSFVPALNLTDVKKKGDNEAGGGKEKKGLLGALLMKTSGSKLGVRMGMGRGSPRHSGIASHADNTVAASSKPPADEASNGNETAAKKQAEDLAFSDESLGYYEVDQAFGFLSNLERQMNPDDPKLQLLLGNPYSSHEEDDKNQRQNTLSPDDIIMERRLYEREREDRKIYRSKDLQMSILQLIFSLMLAPKYVRLTNTLEPLYNDQFPVNNKKLNIPFYLTLHLNHEVNAGIIPELVERTLKMGASNYRLLKLLCRRLFDASTYKNLIRIGSGAYGQVYRASLESEKMEVAVKRMTVPKSMHDRCVLHDIFTEIMVMDKFKNDPKIVHLYDYGVDEENFWIIMRLYKDSLKGWLKRQRTPWFENLPLYLNIYEKVLETMLFLTQNHVNHYDLKCDNFLCHPLNPDTTDEDFYDQPSDVPNFFIVLAVHTLHIARIPQAEQVLTVDGHPPSSFKSDFGEAKYYTSEEEGFTTRNRGTEFIKSPEMLVVANALQKQKDSYDRRKKVGANSASDIWSLGCLLFELITGQFLFYDNDWVRFFIRVTSPGQELINAEKKAMINNNSVLLDLLEFILFRNPNMRPTINDVINRFQMVKNVLVSGVKKTHATALMERMDMKGRRSKTFVKQLYDSLSDHNNDGSPATSPHSIPRANKTVEKVEDQHKPVQNILSPEETAYFVEHASKITENIYIGTSSAVQRTYLKCQLGISHVVNCTITPNPMLRDHFEVLHAKMQDEPYQDIVPQILRVVGFIRRAVIRKGKVLVYSDRGVSRSAAMVLAFLMDTRDISYFEACILVKERRYVIQPNRGFVRQLARWGENRKALRNLTKMGKQQFQCLCGSSIIALLSDAEESGDGTSGDASLPTKETSKCPNAKHEYRAGKINWGFTTMANVLGDFDHTTAEYVPRLLRHSKSNTINVNGSGNNAINKSAKWRLYKCRTCGFLTHAVRSMDAGAGPSGSLSASQSGVTSSPAGPSSSRPDAQVAIVMNLPVNSFTTDYTGSGLGRAAAHFC</sequence>
<feature type="compositionally biased region" description="Low complexity" evidence="7">
    <location>
        <begin position="2701"/>
        <end position="2718"/>
    </location>
</feature>
<feature type="region of interest" description="Disordered" evidence="7">
    <location>
        <begin position="2701"/>
        <end position="2727"/>
    </location>
</feature>
<evidence type="ECO:0000256" key="7">
    <source>
        <dbReference type="SAM" id="MobiDB-lite"/>
    </source>
</evidence>
<name>L8H5F8_ACACF</name>
<comment type="similarity">
    <text evidence="1">Belongs to the protein-tyrosine phosphatase family. Non-receptor class dual specificity subfamily.</text>
</comment>
<feature type="compositionally biased region" description="Basic and acidic residues" evidence="7">
    <location>
        <begin position="249"/>
        <end position="271"/>
    </location>
</feature>
<evidence type="ECO:0000256" key="5">
    <source>
        <dbReference type="ARBA" id="ARBA00022912"/>
    </source>
</evidence>
<dbReference type="SMART" id="SM00195">
    <property type="entry name" value="DSPc"/>
    <property type="match status" value="1"/>
</dbReference>
<evidence type="ECO:0000256" key="2">
    <source>
        <dbReference type="ARBA" id="ARBA00022741"/>
    </source>
</evidence>
<feature type="compositionally biased region" description="Acidic residues" evidence="7">
    <location>
        <begin position="1473"/>
        <end position="1485"/>
    </location>
</feature>
<feature type="compositionally biased region" description="Basic and acidic residues" evidence="7">
    <location>
        <begin position="1276"/>
        <end position="1298"/>
    </location>
</feature>
<keyword evidence="5" id="KW-0904">Protein phosphatase</keyword>
<dbReference type="Pfam" id="PF00782">
    <property type="entry name" value="DSPc"/>
    <property type="match status" value="1"/>
</dbReference>
<dbReference type="CDD" id="cd00180">
    <property type="entry name" value="PKc"/>
    <property type="match status" value="1"/>
</dbReference>
<dbReference type="STRING" id="1257118.L8H5F8"/>
<feature type="compositionally biased region" description="Basic and acidic residues" evidence="7">
    <location>
        <begin position="1401"/>
        <end position="1415"/>
    </location>
</feature>
<dbReference type="PANTHER" id="PTHR45961:SF6">
    <property type="entry name" value="IP21249P"/>
    <property type="match status" value="1"/>
</dbReference>
<feature type="compositionally biased region" description="Acidic residues" evidence="7">
    <location>
        <begin position="1299"/>
        <end position="1315"/>
    </location>
</feature>
<feature type="compositionally biased region" description="Polar residues" evidence="7">
    <location>
        <begin position="324"/>
        <end position="336"/>
    </location>
</feature>
<proteinExistence type="inferred from homology"/>
<feature type="compositionally biased region" description="Acidic residues" evidence="7">
    <location>
        <begin position="1234"/>
        <end position="1251"/>
    </location>
</feature>
<evidence type="ECO:0000256" key="4">
    <source>
        <dbReference type="ARBA" id="ARBA00022840"/>
    </source>
</evidence>
<dbReference type="GO" id="GO:0004672">
    <property type="term" value="F:protein kinase activity"/>
    <property type="evidence" value="ECO:0007669"/>
    <property type="project" value="InterPro"/>
</dbReference>
<dbReference type="InterPro" id="IPR020422">
    <property type="entry name" value="TYR_PHOSPHATASE_DUAL_dom"/>
</dbReference>
<dbReference type="GO" id="GO:0004721">
    <property type="term" value="F:phosphoprotein phosphatase activity"/>
    <property type="evidence" value="ECO:0007669"/>
    <property type="project" value="UniProtKB-KW"/>
</dbReference>
<dbReference type="InterPro" id="IPR000340">
    <property type="entry name" value="Dual-sp_phosphatase_cat-dom"/>
</dbReference>
<keyword evidence="2 6" id="KW-0547">Nucleotide-binding</keyword>
<dbReference type="PROSITE" id="PS00108">
    <property type="entry name" value="PROTEIN_KINASE_ST"/>
    <property type="match status" value="1"/>
</dbReference>
<dbReference type="SUPFAM" id="SSF52799">
    <property type="entry name" value="(Phosphotyrosine protein) phosphatases II"/>
    <property type="match status" value="1"/>
</dbReference>
<reference evidence="11 12" key="1">
    <citation type="journal article" date="2013" name="Genome Biol.">
        <title>Genome of Acanthamoeba castellanii highlights extensive lateral gene transfer and early evolution of tyrosine kinase signaling.</title>
        <authorList>
            <person name="Clarke M."/>
            <person name="Lohan A.J."/>
            <person name="Liu B."/>
            <person name="Lagkouvardos I."/>
            <person name="Roy S."/>
            <person name="Zafar N."/>
            <person name="Bertelli C."/>
            <person name="Schilde C."/>
            <person name="Kianianmomeni A."/>
            <person name="Burglin T.R."/>
            <person name="Frech C."/>
            <person name="Turcotte B."/>
            <person name="Kopec K.O."/>
            <person name="Synnott J.M."/>
            <person name="Choo C."/>
            <person name="Paponov I."/>
            <person name="Finkler A."/>
            <person name="Soon Heng Tan C."/>
            <person name="Hutchins A.P."/>
            <person name="Weinmeier T."/>
            <person name="Rattei T."/>
            <person name="Chu J.S."/>
            <person name="Gimenez G."/>
            <person name="Irimia M."/>
            <person name="Rigden D.J."/>
            <person name="Fitzpatrick D.A."/>
            <person name="Lorenzo-Morales J."/>
            <person name="Bateman A."/>
            <person name="Chiu C.H."/>
            <person name="Tang P."/>
            <person name="Hegemann P."/>
            <person name="Fromm H."/>
            <person name="Raoult D."/>
            <person name="Greub G."/>
            <person name="Miranda-Saavedra D."/>
            <person name="Chen N."/>
            <person name="Nash P."/>
            <person name="Ginger M.L."/>
            <person name="Horn M."/>
            <person name="Schaap P."/>
            <person name="Caler L."/>
            <person name="Loftus B."/>
        </authorList>
    </citation>
    <scope>NUCLEOTIDE SEQUENCE [LARGE SCALE GENOMIC DNA]</scope>
    <source>
        <strain evidence="11 12">Neff</strain>
    </source>
</reference>
<dbReference type="PROSITE" id="PS00107">
    <property type="entry name" value="PROTEIN_KINASE_ATP"/>
    <property type="match status" value="1"/>
</dbReference>
<feature type="binding site" evidence="6">
    <location>
        <position position="2045"/>
    </location>
    <ligand>
        <name>ATP</name>
        <dbReference type="ChEBI" id="CHEBI:30616"/>
    </ligand>
</feature>
<dbReference type="KEGG" id="acan:ACA1_205960"/>
<dbReference type="Gene3D" id="3.90.190.10">
    <property type="entry name" value="Protein tyrosine phosphatase superfamily"/>
    <property type="match status" value="1"/>
</dbReference>